<feature type="domain" description="SMODS-associated and fused to various effectors" evidence="2">
    <location>
        <begin position="167"/>
        <end position="350"/>
    </location>
</feature>
<keyword evidence="5" id="KW-1185">Reference proteome</keyword>
<evidence type="ECO:0000256" key="1">
    <source>
        <dbReference type="SAM" id="Phobius"/>
    </source>
</evidence>
<evidence type="ECO:0000313" key="5">
    <source>
        <dbReference type="Proteomes" id="UP000281112"/>
    </source>
</evidence>
<keyword evidence="1" id="KW-0472">Membrane</keyword>
<evidence type="ECO:0000259" key="2">
    <source>
        <dbReference type="Pfam" id="PF18145"/>
    </source>
</evidence>
<dbReference type="Pfam" id="PF18145">
    <property type="entry name" value="SAVED"/>
    <property type="match status" value="1"/>
</dbReference>
<dbReference type="InterPro" id="IPR040836">
    <property type="entry name" value="SAVED"/>
</dbReference>
<dbReference type="NCBIfam" id="NF033611">
    <property type="entry name" value="SAVED"/>
    <property type="match status" value="1"/>
</dbReference>
<keyword evidence="1" id="KW-0812">Transmembrane</keyword>
<sequence length="371" mass="42408">MSLFHSVVTKAADYFFRKRSPALIVFRGGISLLTMTLLGNFAFNARYENTHQAFSINIPSSDLPISLLTVGFYCGVALVVIGLIWEIHRDVAERRKLSRQVVISLEERGLVNTSDSPLSTFIQLQYKGKRVDPIVIDIRDSLANGAVNYPVPALQKFLAIENSIEERRNQIGADDVEIIYGGLVPVPFAFLTGYLIDDESKVEVTDWDRQISNWRHLDGNDDGESFLIKHLYQNRQSRESVVAISFSYPVDTTGISKSFPNLPQIHLKLDNIRFDNHWSKRKQDRLAYEFVEIVKSLIADGVEQIHLVLACQNSVAFRFGQAYDRRNLPPITVYQYERSKVNRYPWGVYIPQSQQELIQVIDNKYYIIEAG</sequence>
<feature type="transmembrane region" description="Helical" evidence="1">
    <location>
        <begin position="21"/>
        <end position="43"/>
    </location>
</feature>
<dbReference type="Proteomes" id="UP000281112">
    <property type="component" value="Unassembled WGS sequence"/>
</dbReference>
<feature type="transmembrane region" description="Helical" evidence="1">
    <location>
        <begin position="63"/>
        <end position="85"/>
    </location>
</feature>
<dbReference type="AlphaFoldDB" id="A0A3N9U3C1"/>
<reference evidence="4 5" key="1">
    <citation type="submission" date="2018-11" db="EMBL/GenBank/DDBJ databases">
        <title>Vibrio LJC006 sp. nov., isolated from seawater during the bloom of the enteromorpha.</title>
        <authorList>
            <person name="Liang J."/>
        </authorList>
    </citation>
    <scope>NUCLEOTIDE SEQUENCE [LARGE SCALE GENOMIC DNA]</scope>
    <source>
        <strain evidence="4 5">LJC006</strain>
    </source>
</reference>
<feature type="domain" description="SAVED-fused 2TM effector" evidence="3">
    <location>
        <begin position="2"/>
        <end position="153"/>
    </location>
</feature>
<dbReference type="RefSeq" id="WP_124937530.1">
    <property type="nucleotide sequence ID" value="NZ_RJVQ01000005.1"/>
</dbReference>
<accession>A0A3N9U3C1</accession>
<dbReference type="Pfam" id="PF18303">
    <property type="entry name" value="Saf_2TM"/>
    <property type="match status" value="1"/>
</dbReference>
<name>A0A3N9U3C1_9VIBR</name>
<evidence type="ECO:0000259" key="3">
    <source>
        <dbReference type="Pfam" id="PF18303"/>
    </source>
</evidence>
<comment type="caution">
    <text evidence="4">The sequence shown here is derived from an EMBL/GenBank/DDBJ whole genome shotgun (WGS) entry which is preliminary data.</text>
</comment>
<dbReference type="EMBL" id="RJVQ01000005">
    <property type="protein sequence ID" value="RQW62536.1"/>
    <property type="molecule type" value="Genomic_DNA"/>
</dbReference>
<dbReference type="OrthoDB" id="8687383at2"/>
<dbReference type="InterPro" id="IPR041167">
    <property type="entry name" value="Saf_2TM"/>
</dbReference>
<evidence type="ECO:0000313" key="4">
    <source>
        <dbReference type="EMBL" id="RQW62536.1"/>
    </source>
</evidence>
<organism evidence="4 5">
    <name type="scientific">Vibrio viridaestus</name>
    <dbReference type="NCBI Taxonomy" id="2487322"/>
    <lineage>
        <taxon>Bacteria</taxon>
        <taxon>Pseudomonadati</taxon>
        <taxon>Pseudomonadota</taxon>
        <taxon>Gammaproteobacteria</taxon>
        <taxon>Vibrionales</taxon>
        <taxon>Vibrionaceae</taxon>
        <taxon>Vibrio</taxon>
    </lineage>
</organism>
<protein>
    <submittedName>
        <fullName evidence="4">SAVED domain-containing protein</fullName>
    </submittedName>
</protein>
<proteinExistence type="predicted"/>
<gene>
    <name evidence="4" type="ORF">EES38_12480</name>
</gene>
<keyword evidence="1" id="KW-1133">Transmembrane helix</keyword>